<sequence length="507" mass="57733">MMQMDPKKSILNVLPVEITILIARHMTRSARENFSRCSVLCYQICFSLRFSPRIILTPDSISLFKDGGVCEPVRRSIRSIRFLSPYFLDTKIRRQNHIVNFADLPDYSFEFFITQIRVFISFLSLFPNIHELYIYYHVPLACEFNVYAAILKRICMAGRPTRKTLRRLEIQFHKNSAPNIDGPLAYILRGLVTAIYWLFSWNKSTASPAPMSYQDLYSALSSENRAFLGKEIEEGELKEFGPKLSSLKTATIWAHRSTTLLDEDNIGIFERSRFYTASLATAPELDTLYVKNEVLRDSQDKVDACQIEQLGEQLGTTFCDEVSLIEYLGITHVRPEIPEDQIATLFDRKYGSDFSYHIDSDVSQSTAHSAPARAKDLSDRNGVSHDDKFKKLGRSISPNQLKTVVDGLTGVGSDHLPIIEVEGVRFREGQSDLVRTSLSVQRTRKEGGLKMKSTIAPAQYVGFRSRYVDPDYVENPAAYICRVVIIYGLIVVLSKVVSIRLETYFMV</sequence>
<dbReference type="EMBL" id="WIQW01000039">
    <property type="protein sequence ID" value="KAF3095834.1"/>
    <property type="molecule type" value="Genomic_DNA"/>
</dbReference>
<evidence type="ECO:0000256" key="1">
    <source>
        <dbReference type="SAM" id="MobiDB-lite"/>
    </source>
</evidence>
<proteinExistence type="predicted"/>
<organism evidence="2 3">
    <name type="scientific">Orbilia oligospora</name>
    <name type="common">Nematode-trapping fungus</name>
    <name type="synonym">Arthrobotrys oligospora</name>
    <dbReference type="NCBI Taxonomy" id="2813651"/>
    <lineage>
        <taxon>Eukaryota</taxon>
        <taxon>Fungi</taxon>
        <taxon>Dikarya</taxon>
        <taxon>Ascomycota</taxon>
        <taxon>Pezizomycotina</taxon>
        <taxon>Orbiliomycetes</taxon>
        <taxon>Orbiliales</taxon>
        <taxon>Orbiliaceae</taxon>
        <taxon>Orbilia</taxon>
    </lineage>
</organism>
<feature type="compositionally biased region" description="Basic and acidic residues" evidence="1">
    <location>
        <begin position="373"/>
        <end position="390"/>
    </location>
</feature>
<comment type="caution">
    <text evidence="2">The sequence shown here is derived from an EMBL/GenBank/DDBJ whole genome shotgun (WGS) entry which is preliminary data.</text>
</comment>
<feature type="region of interest" description="Disordered" evidence="1">
    <location>
        <begin position="365"/>
        <end position="390"/>
    </location>
</feature>
<reference evidence="2 3" key="1">
    <citation type="submission" date="2019-06" db="EMBL/GenBank/DDBJ databases">
        <authorList>
            <person name="Palmer J.M."/>
        </authorList>
    </citation>
    <scope>NUCLEOTIDE SEQUENCE [LARGE SCALE GENOMIC DNA]</scope>
    <source>
        <strain evidence="2 3">TWF102</strain>
    </source>
</reference>
<dbReference type="Proteomes" id="UP000475325">
    <property type="component" value="Unassembled WGS sequence"/>
</dbReference>
<accession>A0A7C8J5K0</accession>
<gene>
    <name evidence="2" type="ORF">TWF102_006831</name>
</gene>
<evidence type="ECO:0000313" key="2">
    <source>
        <dbReference type="EMBL" id="KAF3095834.1"/>
    </source>
</evidence>
<evidence type="ECO:0000313" key="3">
    <source>
        <dbReference type="Proteomes" id="UP000475325"/>
    </source>
</evidence>
<name>A0A7C8J5K0_ORBOL</name>
<dbReference type="AlphaFoldDB" id="A0A7C8J5K0"/>
<protein>
    <submittedName>
        <fullName evidence="2">Uncharacterized protein</fullName>
    </submittedName>
</protein>